<protein>
    <recommendedName>
        <fullName evidence="4">Myb-like domain-containing protein</fullName>
    </recommendedName>
</protein>
<feature type="region of interest" description="Disordered" evidence="1">
    <location>
        <begin position="234"/>
        <end position="254"/>
    </location>
</feature>
<evidence type="ECO:0000256" key="1">
    <source>
        <dbReference type="SAM" id="MobiDB-lite"/>
    </source>
</evidence>
<feature type="region of interest" description="Disordered" evidence="1">
    <location>
        <begin position="449"/>
        <end position="472"/>
    </location>
</feature>
<keyword evidence="3" id="KW-1185">Reference proteome</keyword>
<name>A0ABQ8F5T4_9FUNG</name>
<proteinExistence type="predicted"/>
<comment type="caution">
    <text evidence="2">The sequence shown here is derived from an EMBL/GenBank/DDBJ whole genome shotgun (WGS) entry which is preliminary data.</text>
</comment>
<evidence type="ECO:0008006" key="4">
    <source>
        <dbReference type="Google" id="ProtNLM"/>
    </source>
</evidence>
<feature type="compositionally biased region" description="Polar residues" evidence="1">
    <location>
        <begin position="458"/>
        <end position="470"/>
    </location>
</feature>
<sequence length="576" mass="64332">MKQRRGPTWTEQELMLLARVAHQAYTSGADGCFEDNLYLQYKTQSNMANIPNNKSHIAGSPTLMADRSCKACMDRWNKLRDSFRFVLDFERNTVTKPENLSGRSWWSLDEQSERKTMLAFYRKQSIPKPVFEYLSTWLSTIIIATPARHLQNHSHMSPHTHQHTPNSTTSSDDNPDCRPSVLSSLAYITTKPPTTTATTYLSKHKLTSPLQSAHSSNISGLLRNHAIYPINQTASSASSHSNSPSSSLSPLNSRTLSNTLPPIVSPYGHSHRLRFPKLPPINAHTLPEEVEPSPILAPSSGKGDRPYQSINSNHLPPERHYPTLQPTRSLKRPFPTPEGTEPSPRYASYPFSLEKQARLEITTTTTTTTQQSLCSAAPSYQSTSMAAPAEAPPDSMAWSRTSATRAQPDLPLHRDASYSRDWPSLGDPQAVGHPNQHRLSHDSHQVGLEGGGGTTGGVKSQPTSFMAPNTTHKEHYPDYSMRVIDRLMSHFALLQGRSDMIATASHHLEHDLTASMRDLNDTHTSSVSVLRDTMSLLAEWRYSDRAYRNRFVVLMDALETQLQNTTTDTSRSNHHQ</sequence>
<feature type="region of interest" description="Disordered" evidence="1">
    <location>
        <begin position="290"/>
        <end position="349"/>
    </location>
</feature>
<evidence type="ECO:0000313" key="2">
    <source>
        <dbReference type="EMBL" id="KAH6591118.1"/>
    </source>
</evidence>
<dbReference type="Proteomes" id="UP001648503">
    <property type="component" value="Unassembled WGS sequence"/>
</dbReference>
<gene>
    <name evidence="2" type="ORF">BASA50_009120</name>
</gene>
<accession>A0ABQ8F5T4</accession>
<feature type="region of interest" description="Disordered" evidence="1">
    <location>
        <begin position="153"/>
        <end position="176"/>
    </location>
</feature>
<feature type="compositionally biased region" description="Basic residues" evidence="1">
    <location>
        <begin position="153"/>
        <end position="162"/>
    </location>
</feature>
<dbReference type="EMBL" id="JAFCIX010000418">
    <property type="protein sequence ID" value="KAH6591118.1"/>
    <property type="molecule type" value="Genomic_DNA"/>
</dbReference>
<organism evidence="2 3">
    <name type="scientific">Batrachochytrium salamandrivorans</name>
    <dbReference type="NCBI Taxonomy" id="1357716"/>
    <lineage>
        <taxon>Eukaryota</taxon>
        <taxon>Fungi</taxon>
        <taxon>Fungi incertae sedis</taxon>
        <taxon>Chytridiomycota</taxon>
        <taxon>Chytridiomycota incertae sedis</taxon>
        <taxon>Chytridiomycetes</taxon>
        <taxon>Rhizophydiales</taxon>
        <taxon>Rhizophydiales incertae sedis</taxon>
        <taxon>Batrachochytrium</taxon>
    </lineage>
</organism>
<evidence type="ECO:0000313" key="3">
    <source>
        <dbReference type="Proteomes" id="UP001648503"/>
    </source>
</evidence>
<reference evidence="2 3" key="1">
    <citation type="submission" date="2021-02" db="EMBL/GenBank/DDBJ databases">
        <title>Variation within the Batrachochytrium salamandrivorans European outbreak.</title>
        <authorList>
            <person name="Kelly M."/>
            <person name="Pasmans F."/>
            <person name="Shea T.P."/>
            <person name="Munoz J.F."/>
            <person name="Carranza S."/>
            <person name="Cuomo C.A."/>
            <person name="Martel A."/>
        </authorList>
    </citation>
    <scope>NUCLEOTIDE SEQUENCE [LARGE SCALE GENOMIC DNA]</scope>
    <source>
        <strain evidence="2 3">AMFP18/2</strain>
    </source>
</reference>
<feature type="compositionally biased region" description="Polar residues" evidence="1">
    <location>
        <begin position="163"/>
        <end position="172"/>
    </location>
</feature>